<proteinExistence type="predicted"/>
<reference evidence="1" key="2">
    <citation type="journal article" date="2015" name="Fish Shellfish Immunol.">
        <title>Early steps in the European eel (Anguilla anguilla)-Vibrio vulnificus interaction in the gills: Role of the RtxA13 toxin.</title>
        <authorList>
            <person name="Callol A."/>
            <person name="Pajuelo D."/>
            <person name="Ebbesson L."/>
            <person name="Teles M."/>
            <person name="MacKenzie S."/>
            <person name="Amaro C."/>
        </authorList>
    </citation>
    <scope>NUCLEOTIDE SEQUENCE</scope>
</reference>
<organism evidence="1">
    <name type="scientific">Anguilla anguilla</name>
    <name type="common">European freshwater eel</name>
    <name type="synonym">Muraena anguilla</name>
    <dbReference type="NCBI Taxonomy" id="7936"/>
    <lineage>
        <taxon>Eukaryota</taxon>
        <taxon>Metazoa</taxon>
        <taxon>Chordata</taxon>
        <taxon>Craniata</taxon>
        <taxon>Vertebrata</taxon>
        <taxon>Euteleostomi</taxon>
        <taxon>Actinopterygii</taxon>
        <taxon>Neopterygii</taxon>
        <taxon>Teleostei</taxon>
        <taxon>Anguilliformes</taxon>
        <taxon>Anguillidae</taxon>
        <taxon>Anguilla</taxon>
    </lineage>
</organism>
<accession>A0A0E9VYD4</accession>
<sequence length="51" mass="5776">MTVDDFKKNWHASRQPQEELLTTIVIQKIFTGGKRVVETSATLVPASLNEF</sequence>
<protein>
    <submittedName>
        <fullName evidence="1">Uncharacterized protein</fullName>
    </submittedName>
</protein>
<reference evidence="1" key="1">
    <citation type="submission" date="2014-11" db="EMBL/GenBank/DDBJ databases">
        <authorList>
            <person name="Amaro Gonzalez C."/>
        </authorList>
    </citation>
    <scope>NUCLEOTIDE SEQUENCE</scope>
</reference>
<name>A0A0E9VYD4_ANGAN</name>
<evidence type="ECO:0000313" key="1">
    <source>
        <dbReference type="EMBL" id="JAH83164.1"/>
    </source>
</evidence>
<dbReference type="AlphaFoldDB" id="A0A0E9VYD4"/>
<dbReference type="EMBL" id="GBXM01025413">
    <property type="protein sequence ID" value="JAH83164.1"/>
    <property type="molecule type" value="Transcribed_RNA"/>
</dbReference>